<evidence type="ECO:0000256" key="1">
    <source>
        <dbReference type="SAM" id="Phobius"/>
    </source>
</evidence>
<protein>
    <submittedName>
        <fullName evidence="3">FecR protein</fullName>
    </submittedName>
</protein>
<keyword evidence="4" id="KW-1185">Reference proteome</keyword>
<feature type="transmembrane region" description="Helical" evidence="1">
    <location>
        <begin position="92"/>
        <end position="112"/>
    </location>
</feature>
<keyword evidence="1" id="KW-0812">Transmembrane</keyword>
<keyword evidence="1" id="KW-0472">Membrane</keyword>
<name>A0A5C5ZS62_9BACT</name>
<evidence type="ECO:0000313" key="4">
    <source>
        <dbReference type="Proteomes" id="UP000315440"/>
    </source>
</evidence>
<proteinExistence type="predicted"/>
<sequence length="461" mass="49842">MIQQEARVQELLDTVLGGAPTDAECDELRRLLDQQPELRPSVISQLRTHSLLMWMLSPSAGAEGDAGPHLVGYQAVQAVPSLRSVVAGQRRYWYWFTASILVALLSAGALWGRLGGASHEALGKVLDSSGVAFGEATTALLAEAGDRFAAGVIEIDSGRLALEFASGVSVELIGPARCSVVDGMLVRLEEGQATADVPRWARGFTIATPAIDVVDLGTRFGVATRVSGKTDVVVFEGEVDLKAPAASEERFERRLTQGEAARVDPRGKIERIFQVHGESLGGHWSTLDRPEGGAIAAVWDHFEARESVGFYQVIASGLLEDAPAYVDHPHQWNGVDADGLPSELRGADYVRTANDYRYLPRLSLNVEFAENATLYLFFDQRTAPPEWLAAGFEKTAMVVGLDEDAWQGNPSYVLERGAGRSVDNRFDVWRRRCAAGETVVLGSMGDGDEARAMYGLAVVAE</sequence>
<dbReference type="PANTHER" id="PTHR30273">
    <property type="entry name" value="PERIPLASMIC SIGNAL SENSOR AND SIGMA FACTOR ACTIVATOR FECR-RELATED"/>
    <property type="match status" value="1"/>
</dbReference>
<dbReference type="GO" id="GO:0016989">
    <property type="term" value="F:sigma factor antagonist activity"/>
    <property type="evidence" value="ECO:0007669"/>
    <property type="project" value="TreeGrafter"/>
</dbReference>
<dbReference type="AlphaFoldDB" id="A0A5C5ZS62"/>
<organism evidence="3 4">
    <name type="scientific">Pseudobythopirellula maris</name>
    <dbReference type="NCBI Taxonomy" id="2527991"/>
    <lineage>
        <taxon>Bacteria</taxon>
        <taxon>Pseudomonadati</taxon>
        <taxon>Planctomycetota</taxon>
        <taxon>Planctomycetia</taxon>
        <taxon>Pirellulales</taxon>
        <taxon>Lacipirellulaceae</taxon>
        <taxon>Pseudobythopirellula</taxon>
    </lineage>
</organism>
<gene>
    <name evidence="3" type="ORF">Mal64_01660</name>
</gene>
<evidence type="ECO:0000313" key="3">
    <source>
        <dbReference type="EMBL" id="TWT89787.1"/>
    </source>
</evidence>
<dbReference type="Pfam" id="PF04773">
    <property type="entry name" value="FecR"/>
    <property type="match status" value="1"/>
</dbReference>
<dbReference type="RefSeq" id="WP_146395757.1">
    <property type="nucleotide sequence ID" value="NZ_SJPQ01000001.1"/>
</dbReference>
<accession>A0A5C5ZS62</accession>
<dbReference type="OrthoDB" id="256916at2"/>
<feature type="domain" description="FecR protein" evidence="2">
    <location>
        <begin position="186"/>
        <end position="239"/>
    </location>
</feature>
<reference evidence="3 4" key="1">
    <citation type="submission" date="2019-02" db="EMBL/GenBank/DDBJ databases">
        <title>Deep-cultivation of Planctomycetes and their phenomic and genomic characterization uncovers novel biology.</title>
        <authorList>
            <person name="Wiegand S."/>
            <person name="Jogler M."/>
            <person name="Boedeker C."/>
            <person name="Pinto D."/>
            <person name="Vollmers J."/>
            <person name="Rivas-Marin E."/>
            <person name="Kohn T."/>
            <person name="Peeters S.H."/>
            <person name="Heuer A."/>
            <person name="Rast P."/>
            <person name="Oberbeckmann S."/>
            <person name="Bunk B."/>
            <person name="Jeske O."/>
            <person name="Meyerdierks A."/>
            <person name="Storesund J.E."/>
            <person name="Kallscheuer N."/>
            <person name="Luecker S."/>
            <person name="Lage O.M."/>
            <person name="Pohl T."/>
            <person name="Merkel B.J."/>
            <person name="Hornburger P."/>
            <person name="Mueller R.-W."/>
            <person name="Bruemmer F."/>
            <person name="Labrenz M."/>
            <person name="Spormann A.M."/>
            <person name="Op Den Camp H."/>
            <person name="Overmann J."/>
            <person name="Amann R."/>
            <person name="Jetten M.S.M."/>
            <person name="Mascher T."/>
            <person name="Medema M.H."/>
            <person name="Devos D.P."/>
            <person name="Kaster A.-K."/>
            <person name="Ovreas L."/>
            <person name="Rohde M."/>
            <person name="Galperin M.Y."/>
            <person name="Jogler C."/>
        </authorList>
    </citation>
    <scope>NUCLEOTIDE SEQUENCE [LARGE SCALE GENOMIC DNA]</scope>
    <source>
        <strain evidence="3 4">Mal64</strain>
    </source>
</reference>
<dbReference type="InterPro" id="IPR006860">
    <property type="entry name" value="FecR"/>
</dbReference>
<dbReference type="Proteomes" id="UP000315440">
    <property type="component" value="Unassembled WGS sequence"/>
</dbReference>
<dbReference type="EMBL" id="SJPQ01000001">
    <property type="protein sequence ID" value="TWT89787.1"/>
    <property type="molecule type" value="Genomic_DNA"/>
</dbReference>
<comment type="caution">
    <text evidence="3">The sequence shown here is derived from an EMBL/GenBank/DDBJ whole genome shotgun (WGS) entry which is preliminary data.</text>
</comment>
<dbReference type="Gene3D" id="2.60.120.1440">
    <property type="match status" value="1"/>
</dbReference>
<evidence type="ECO:0000259" key="2">
    <source>
        <dbReference type="Pfam" id="PF04773"/>
    </source>
</evidence>
<keyword evidence="1" id="KW-1133">Transmembrane helix</keyword>
<dbReference type="PANTHER" id="PTHR30273:SF2">
    <property type="entry name" value="PROTEIN FECR"/>
    <property type="match status" value="1"/>
</dbReference>
<dbReference type="InterPro" id="IPR012373">
    <property type="entry name" value="Ferrdict_sens_TM"/>
</dbReference>